<dbReference type="AlphaFoldDB" id="A0A7E4VQ15"/>
<evidence type="ECO:0000313" key="2">
    <source>
        <dbReference type="Proteomes" id="UP000492821"/>
    </source>
</evidence>
<accession>A0A7E4VQ15</accession>
<evidence type="ECO:0000259" key="1">
    <source>
        <dbReference type="PROSITE" id="PS50097"/>
    </source>
</evidence>
<dbReference type="InterPro" id="IPR011333">
    <property type="entry name" value="SKP1/BTB/POZ_sf"/>
</dbReference>
<protein>
    <submittedName>
        <fullName evidence="3">BTB domain-containing protein</fullName>
    </submittedName>
</protein>
<dbReference type="Proteomes" id="UP000492821">
    <property type="component" value="Unassembled WGS sequence"/>
</dbReference>
<proteinExistence type="predicted"/>
<dbReference type="InterPro" id="IPR000210">
    <property type="entry name" value="BTB/POZ_dom"/>
</dbReference>
<sequence length="318" mass="35481">MTNPLEDTVILKVANTTKVESELRDVPGASWLKWSLQVYPARRSNKIGSIEVYLRVVGGDATVKATIVCDFGTYQRKTTRTLNEEFTDGDVYGFNNFCKNTFFYINYIHTFTCTAVFKPKSVLTGLTIHELIDESKAHCLDAKIVIGTEEIKVHRGFLSMISPVFTAMFKPETQESQTGVVNITDFSFSTVKNALEYCYGVDLNVGTVAEVVSMLRFYDKYDIQPAVVKLEAWLKANLTVKNFAPIAAYAWRHSRESLQADCGRMFYEKADIVKQLEFAALDPTVIAGVVKAGYTSTGKTIPEANSGLSRLDHPNTLT</sequence>
<dbReference type="Gene3D" id="3.30.710.10">
    <property type="entry name" value="Potassium Channel Kv1.1, Chain A"/>
    <property type="match status" value="1"/>
</dbReference>
<dbReference type="PANTHER" id="PTHR24413">
    <property type="entry name" value="SPECKLE-TYPE POZ PROTEIN"/>
    <property type="match status" value="1"/>
</dbReference>
<dbReference type="WBParaSite" id="Pan_g23604.t1">
    <property type="protein sequence ID" value="Pan_g23604.t1"/>
    <property type="gene ID" value="Pan_g23604"/>
</dbReference>
<reference evidence="2" key="1">
    <citation type="journal article" date="2013" name="Genetics">
        <title>The draft genome and transcriptome of Panagrellus redivivus are shaped by the harsh demands of a free-living lifestyle.</title>
        <authorList>
            <person name="Srinivasan J."/>
            <person name="Dillman A.R."/>
            <person name="Macchietto M.G."/>
            <person name="Heikkinen L."/>
            <person name="Lakso M."/>
            <person name="Fracchia K.M."/>
            <person name="Antoshechkin I."/>
            <person name="Mortazavi A."/>
            <person name="Wong G."/>
            <person name="Sternberg P.W."/>
        </authorList>
    </citation>
    <scope>NUCLEOTIDE SEQUENCE [LARGE SCALE GENOMIC DNA]</scope>
    <source>
        <strain evidence="2">MT8872</strain>
    </source>
</reference>
<name>A0A7E4VQ15_PANRE</name>
<dbReference type="SUPFAM" id="SSF54695">
    <property type="entry name" value="POZ domain"/>
    <property type="match status" value="1"/>
</dbReference>
<evidence type="ECO:0000313" key="3">
    <source>
        <dbReference type="WBParaSite" id="Pan_g23604.t1"/>
    </source>
</evidence>
<dbReference type="SMART" id="SM00225">
    <property type="entry name" value="BTB"/>
    <property type="match status" value="1"/>
</dbReference>
<organism evidence="2 3">
    <name type="scientific">Panagrellus redivivus</name>
    <name type="common">Microworm</name>
    <dbReference type="NCBI Taxonomy" id="6233"/>
    <lineage>
        <taxon>Eukaryota</taxon>
        <taxon>Metazoa</taxon>
        <taxon>Ecdysozoa</taxon>
        <taxon>Nematoda</taxon>
        <taxon>Chromadorea</taxon>
        <taxon>Rhabditida</taxon>
        <taxon>Tylenchina</taxon>
        <taxon>Panagrolaimomorpha</taxon>
        <taxon>Panagrolaimoidea</taxon>
        <taxon>Panagrolaimidae</taxon>
        <taxon>Panagrellus</taxon>
    </lineage>
</organism>
<dbReference type="PROSITE" id="PS50097">
    <property type="entry name" value="BTB"/>
    <property type="match status" value="1"/>
</dbReference>
<reference evidence="3" key="2">
    <citation type="submission" date="2020-10" db="UniProtKB">
        <authorList>
            <consortium name="WormBaseParasite"/>
        </authorList>
    </citation>
    <scope>IDENTIFICATION</scope>
</reference>
<dbReference type="CDD" id="cd18186">
    <property type="entry name" value="BTB_POZ_ZBTB_KLHL-like"/>
    <property type="match status" value="1"/>
</dbReference>
<feature type="domain" description="BTB" evidence="1">
    <location>
        <begin position="140"/>
        <end position="207"/>
    </location>
</feature>
<keyword evidence="2" id="KW-1185">Reference proteome</keyword>
<dbReference type="Pfam" id="PF00651">
    <property type="entry name" value="BTB"/>
    <property type="match status" value="1"/>
</dbReference>